<evidence type="ECO:0000313" key="3">
    <source>
        <dbReference type="Proteomes" id="UP001308005"/>
    </source>
</evidence>
<keyword evidence="1" id="KW-0732">Signal</keyword>
<gene>
    <name evidence="2" type="ORF">VSS37_03910</name>
</gene>
<evidence type="ECO:0008006" key="4">
    <source>
        <dbReference type="Google" id="ProtNLM"/>
    </source>
</evidence>
<sequence>MKAATKQLITGIVALAAAVALVAIGAPKAMAADKLPTVQAFTPAAGVDAGCGKGKTVYTVDGKKFCAIPKSYLNPL</sequence>
<proteinExistence type="predicted"/>
<dbReference type="EMBL" id="JAYMYJ010000030">
    <property type="protein sequence ID" value="MEB4590117.1"/>
    <property type="molecule type" value="Genomic_DNA"/>
</dbReference>
<name>A0ABU6CUC6_9GAMM</name>
<evidence type="ECO:0000256" key="1">
    <source>
        <dbReference type="SAM" id="SignalP"/>
    </source>
</evidence>
<evidence type="ECO:0000313" key="2">
    <source>
        <dbReference type="EMBL" id="MEB4590117.1"/>
    </source>
</evidence>
<feature type="chain" id="PRO_5046786993" description="DUF2282 domain-containing protein" evidence="1">
    <location>
        <begin position="32"/>
        <end position="76"/>
    </location>
</feature>
<reference evidence="3" key="1">
    <citation type="submission" date="2023-07" db="EMBL/GenBank/DDBJ databases">
        <title>The carbon used by Thiothrix.</title>
        <authorList>
            <person name="Chen L."/>
        </authorList>
    </citation>
    <scope>NUCLEOTIDE SEQUENCE [LARGE SCALE GENOMIC DNA]</scope>
</reference>
<organism evidence="2 3">
    <name type="scientific">Candidatus Thiothrix phosphatis</name>
    <dbReference type="NCBI Taxonomy" id="3112415"/>
    <lineage>
        <taxon>Bacteria</taxon>
        <taxon>Pseudomonadati</taxon>
        <taxon>Pseudomonadota</taxon>
        <taxon>Gammaproteobacteria</taxon>
        <taxon>Thiotrichales</taxon>
        <taxon>Thiotrichaceae</taxon>
        <taxon>Thiothrix</taxon>
    </lineage>
</organism>
<protein>
    <recommendedName>
        <fullName evidence="4">DUF2282 domain-containing protein</fullName>
    </recommendedName>
</protein>
<dbReference type="Proteomes" id="UP001308005">
    <property type="component" value="Unassembled WGS sequence"/>
</dbReference>
<feature type="signal peptide" evidence="1">
    <location>
        <begin position="1"/>
        <end position="31"/>
    </location>
</feature>
<accession>A0ABU6CUC6</accession>
<comment type="caution">
    <text evidence="2">The sequence shown here is derived from an EMBL/GenBank/DDBJ whole genome shotgun (WGS) entry which is preliminary data.</text>
</comment>
<dbReference type="RefSeq" id="WP_324693353.1">
    <property type="nucleotide sequence ID" value="NZ_JAYMYJ010000030.1"/>
</dbReference>
<keyword evidence="3" id="KW-1185">Reference proteome</keyword>